<accession>A0A4R2GL73</accession>
<feature type="domain" description="Lipoyl-binding" evidence="2">
    <location>
        <begin position="82"/>
        <end position="166"/>
    </location>
</feature>
<protein>
    <submittedName>
        <fullName evidence="3">Biotin-dependent enzyme</fullName>
    </submittedName>
</protein>
<dbReference type="Pfam" id="PF00364">
    <property type="entry name" value="Biotin_lipoyl"/>
    <property type="match status" value="1"/>
</dbReference>
<dbReference type="InterPro" id="IPR001882">
    <property type="entry name" value="Biotin_BS"/>
</dbReference>
<dbReference type="InterPro" id="IPR000089">
    <property type="entry name" value="Biotin_lipoyl"/>
</dbReference>
<dbReference type="Gene3D" id="2.40.50.100">
    <property type="match status" value="1"/>
</dbReference>
<dbReference type="AlphaFoldDB" id="A0A4R2GL73"/>
<dbReference type="OrthoDB" id="9812676at2"/>
<evidence type="ECO:0000256" key="1">
    <source>
        <dbReference type="ARBA" id="ARBA00023267"/>
    </source>
</evidence>
<dbReference type="SUPFAM" id="SSF51230">
    <property type="entry name" value="Single hybrid motif"/>
    <property type="match status" value="1"/>
</dbReference>
<proteinExistence type="predicted"/>
<dbReference type="RefSeq" id="WP_132433236.1">
    <property type="nucleotide sequence ID" value="NZ_SLWK01000003.1"/>
</dbReference>
<dbReference type="FunFam" id="2.40.50.100:FF:000003">
    <property type="entry name" value="Acetyl-CoA carboxylase biotin carboxyl carrier protein"/>
    <property type="match status" value="1"/>
</dbReference>
<dbReference type="PANTHER" id="PTHR45266:SF3">
    <property type="entry name" value="OXALOACETATE DECARBOXYLASE ALPHA CHAIN"/>
    <property type="match status" value="1"/>
</dbReference>
<evidence type="ECO:0000259" key="2">
    <source>
        <dbReference type="PROSITE" id="PS50968"/>
    </source>
</evidence>
<dbReference type="InterPro" id="IPR011053">
    <property type="entry name" value="Single_hybrid_motif"/>
</dbReference>
<evidence type="ECO:0000313" key="4">
    <source>
        <dbReference type="Proteomes" id="UP000295221"/>
    </source>
</evidence>
<dbReference type="PROSITE" id="PS50968">
    <property type="entry name" value="BIOTINYL_LIPOYL"/>
    <property type="match status" value="1"/>
</dbReference>
<evidence type="ECO:0000313" key="3">
    <source>
        <dbReference type="EMBL" id="TCO09336.1"/>
    </source>
</evidence>
<comment type="caution">
    <text evidence="3">The sequence shown here is derived from an EMBL/GenBank/DDBJ whole genome shotgun (WGS) entry which is preliminary data.</text>
</comment>
<keyword evidence="4" id="KW-1185">Reference proteome</keyword>
<name>A0A4R2GL73_9BACT</name>
<sequence>MKMMVQNGKTNKTVKVIEKNGDIFKVSINNKIYELDVVKAAEGVYSILYKGRSIGMEMIESGEAGNYKVNTLHNYFELKVIPAIISSSNGNGKKLKNQLIKAPMSGKIVKLKVNKGDKVEAGTPLIVLSAMKMENEITSDISGTVEKIDVSEESLVNEGQSLIHIKSN</sequence>
<keyword evidence="1" id="KW-0092">Biotin</keyword>
<dbReference type="EMBL" id="SLWK01000003">
    <property type="protein sequence ID" value="TCO09336.1"/>
    <property type="molecule type" value="Genomic_DNA"/>
</dbReference>
<reference evidence="3 4" key="1">
    <citation type="submission" date="2019-03" db="EMBL/GenBank/DDBJ databases">
        <title>Genomic Encyclopedia of Type Strains, Phase IV (KMG-IV): sequencing the most valuable type-strain genomes for metagenomic binning, comparative biology and taxonomic classification.</title>
        <authorList>
            <person name="Goeker M."/>
        </authorList>
    </citation>
    <scope>NUCLEOTIDE SEQUENCE [LARGE SCALE GENOMIC DNA]</scope>
    <source>
        <strain evidence="3 4">DSM 24179</strain>
    </source>
</reference>
<dbReference type="Proteomes" id="UP000295221">
    <property type="component" value="Unassembled WGS sequence"/>
</dbReference>
<dbReference type="PROSITE" id="PS00188">
    <property type="entry name" value="BIOTIN"/>
    <property type="match status" value="1"/>
</dbReference>
<organism evidence="3 4">
    <name type="scientific">Natronoflexus pectinivorans</name>
    <dbReference type="NCBI Taxonomy" id="682526"/>
    <lineage>
        <taxon>Bacteria</taxon>
        <taxon>Pseudomonadati</taxon>
        <taxon>Bacteroidota</taxon>
        <taxon>Bacteroidia</taxon>
        <taxon>Marinilabiliales</taxon>
        <taxon>Marinilabiliaceae</taxon>
        <taxon>Natronoflexus</taxon>
    </lineage>
</organism>
<dbReference type="InterPro" id="IPR050709">
    <property type="entry name" value="Biotin_Carboxyl_Carrier/Decarb"/>
</dbReference>
<dbReference type="CDD" id="cd06850">
    <property type="entry name" value="biotinyl_domain"/>
    <property type="match status" value="1"/>
</dbReference>
<gene>
    <name evidence="3" type="ORF">EV194_103248</name>
</gene>
<dbReference type="PANTHER" id="PTHR45266">
    <property type="entry name" value="OXALOACETATE DECARBOXYLASE ALPHA CHAIN"/>
    <property type="match status" value="1"/>
</dbReference>